<comment type="caution">
    <text evidence="6">The sequence shown here is derived from an EMBL/GenBank/DDBJ whole genome shotgun (WGS) entry which is preliminary data.</text>
</comment>
<dbReference type="Pfam" id="PF13144">
    <property type="entry name" value="ChapFlgA"/>
    <property type="match status" value="1"/>
</dbReference>
<dbReference type="PANTHER" id="PTHR36307:SF1">
    <property type="entry name" value="FLAGELLA BASAL BODY P-RING FORMATION PROTEIN FLGA"/>
    <property type="match status" value="1"/>
</dbReference>
<dbReference type="CDD" id="cd11614">
    <property type="entry name" value="SAF_CpaB_FlgA_like"/>
    <property type="match status" value="1"/>
</dbReference>
<dbReference type="PANTHER" id="PTHR36307">
    <property type="entry name" value="FLAGELLA BASAL BODY P-RING FORMATION PROTEIN FLGA"/>
    <property type="match status" value="1"/>
</dbReference>
<dbReference type="EMBL" id="FNJC01000002">
    <property type="protein sequence ID" value="SDO93503.1"/>
    <property type="molecule type" value="Genomic_DNA"/>
</dbReference>
<keyword evidence="6" id="KW-0969">Cilium</keyword>
<reference evidence="6 7" key="1">
    <citation type="submission" date="2016-10" db="EMBL/GenBank/DDBJ databases">
        <authorList>
            <person name="Varghese N."/>
            <person name="Submissions S."/>
        </authorList>
    </citation>
    <scope>NUCLEOTIDE SEQUENCE [LARGE SCALE GENOMIC DNA]</scope>
    <source>
        <strain evidence="6 7">CGMCC 1.6497</strain>
    </source>
</reference>
<dbReference type="SMART" id="SM00858">
    <property type="entry name" value="SAF"/>
    <property type="match status" value="1"/>
</dbReference>
<accession>A0A1H0NLE5</accession>
<feature type="chain" id="PRO_5044976079" description="Flagella basal body P-ring formation protein FlgA" evidence="4">
    <location>
        <begin position="26"/>
        <end position="158"/>
    </location>
</feature>
<dbReference type="Gene3D" id="2.30.30.760">
    <property type="match status" value="1"/>
</dbReference>
<evidence type="ECO:0000256" key="2">
    <source>
        <dbReference type="ARBA" id="ARBA00022729"/>
    </source>
</evidence>
<dbReference type="InterPro" id="IPR017585">
    <property type="entry name" value="SAF_FlgA"/>
</dbReference>
<dbReference type="Gene3D" id="3.90.1210.10">
    <property type="entry name" value="Antifreeze-like/N-acetylneuraminic acid synthase C-terminal domain"/>
    <property type="match status" value="1"/>
</dbReference>
<evidence type="ECO:0000256" key="3">
    <source>
        <dbReference type="ARBA" id="ARBA00022764"/>
    </source>
</evidence>
<dbReference type="RefSeq" id="WP_090228401.1">
    <property type="nucleotide sequence ID" value="NZ_FNJC01000002.1"/>
</dbReference>
<sequence>MGRFLLAAILLASFMLALPVGPSSAAGGDDGVYPVPRKTLYPGDVITNASLERRKFRFRKGVVIPYVQSADQLVGMVARRTLLPGRPIVKSSLREPELIQRGQTASIVFQSGSLTISGFAKALEPGAVGDIIALRNVDSGSIVRGQIRADGSVVLGAN</sequence>
<comment type="function">
    <text evidence="4">Involved in the assembly process of the P-ring formation. It may associate with FlgF on the rod constituting a structure essential for the P-ring assembly or may act as a modulator protein for the P-ring assembly.</text>
</comment>
<evidence type="ECO:0000313" key="6">
    <source>
        <dbReference type="EMBL" id="SDO93503.1"/>
    </source>
</evidence>
<name>A0A1H0NLE5_9HYPH</name>
<protein>
    <recommendedName>
        <fullName evidence="4">Flagella basal body P-ring formation protein FlgA</fullName>
    </recommendedName>
</protein>
<dbReference type="InterPro" id="IPR039246">
    <property type="entry name" value="Flagellar_FlgA"/>
</dbReference>
<comment type="subcellular location">
    <subcellularLocation>
        <location evidence="1 4">Periplasm</location>
    </subcellularLocation>
</comment>
<keyword evidence="3 4" id="KW-0574">Periplasm</keyword>
<feature type="domain" description="SAF" evidence="5">
    <location>
        <begin position="31"/>
        <end position="94"/>
    </location>
</feature>
<keyword evidence="2 4" id="KW-0732">Signal</keyword>
<keyword evidence="6" id="KW-0282">Flagellum</keyword>
<dbReference type="InterPro" id="IPR013974">
    <property type="entry name" value="SAF"/>
</dbReference>
<comment type="similarity">
    <text evidence="4">Belongs to the FlgA family.</text>
</comment>
<evidence type="ECO:0000256" key="4">
    <source>
        <dbReference type="RuleBase" id="RU362063"/>
    </source>
</evidence>
<keyword evidence="4" id="KW-1005">Bacterial flagellum biogenesis</keyword>
<organism evidence="6 7">
    <name type="scientific">Filomicrobium insigne</name>
    <dbReference type="NCBI Taxonomy" id="418854"/>
    <lineage>
        <taxon>Bacteria</taxon>
        <taxon>Pseudomonadati</taxon>
        <taxon>Pseudomonadota</taxon>
        <taxon>Alphaproteobacteria</taxon>
        <taxon>Hyphomicrobiales</taxon>
        <taxon>Hyphomicrobiaceae</taxon>
        <taxon>Filomicrobium</taxon>
    </lineage>
</organism>
<dbReference type="NCBIfam" id="TIGR03170">
    <property type="entry name" value="flgA_cterm"/>
    <property type="match status" value="1"/>
</dbReference>
<gene>
    <name evidence="6" type="ORF">SAMN04488061_2037</name>
</gene>
<evidence type="ECO:0000259" key="5">
    <source>
        <dbReference type="SMART" id="SM00858"/>
    </source>
</evidence>
<keyword evidence="7" id="KW-1185">Reference proteome</keyword>
<dbReference type="Proteomes" id="UP000198795">
    <property type="component" value="Unassembled WGS sequence"/>
</dbReference>
<proteinExistence type="inferred from homology"/>
<evidence type="ECO:0000313" key="7">
    <source>
        <dbReference type="Proteomes" id="UP000198795"/>
    </source>
</evidence>
<feature type="signal peptide" evidence="4">
    <location>
        <begin position="1"/>
        <end position="25"/>
    </location>
</feature>
<evidence type="ECO:0000256" key="1">
    <source>
        <dbReference type="ARBA" id="ARBA00004418"/>
    </source>
</evidence>
<keyword evidence="6" id="KW-0966">Cell projection</keyword>